<evidence type="ECO:0000259" key="1">
    <source>
        <dbReference type="Pfam" id="PF01050"/>
    </source>
</evidence>
<comment type="caution">
    <text evidence="2">The sequence shown here is derived from an EMBL/GenBank/DDBJ whole genome shotgun (WGS) entry which is preliminary data.</text>
</comment>
<dbReference type="Proteomes" id="UP000294498">
    <property type="component" value="Unassembled WGS sequence"/>
</dbReference>
<dbReference type="InterPro" id="IPR001538">
    <property type="entry name" value="Man6P_isomerase-2_C"/>
</dbReference>
<dbReference type="SUPFAM" id="SSF51182">
    <property type="entry name" value="RmlC-like cupins"/>
    <property type="match status" value="1"/>
</dbReference>
<keyword evidence="2" id="KW-0413">Isomerase</keyword>
<reference evidence="2 3" key="1">
    <citation type="submission" date="2019-03" db="EMBL/GenBank/DDBJ databases">
        <title>Genomic Encyclopedia of Type Strains, Phase IV (KMG-IV): sequencing the most valuable type-strain genomes for metagenomic binning, comparative biology and taxonomic classification.</title>
        <authorList>
            <person name="Goeker M."/>
        </authorList>
    </citation>
    <scope>NUCLEOTIDE SEQUENCE [LARGE SCALE GENOMIC DNA]</scope>
    <source>
        <strain evidence="2 3">DSM 100059</strain>
    </source>
</reference>
<keyword evidence="3" id="KW-1185">Reference proteome</keyword>
<dbReference type="InterPro" id="IPR011051">
    <property type="entry name" value="RmlC_Cupin_sf"/>
</dbReference>
<dbReference type="InterPro" id="IPR014710">
    <property type="entry name" value="RmlC-like_jellyroll"/>
</dbReference>
<dbReference type="GO" id="GO:0005976">
    <property type="term" value="P:polysaccharide metabolic process"/>
    <property type="evidence" value="ECO:0007669"/>
    <property type="project" value="InterPro"/>
</dbReference>
<gene>
    <name evidence="2" type="ORF">EDB95_2677</name>
</gene>
<organism evidence="2 3">
    <name type="scientific">Dinghuibacter silviterrae</name>
    <dbReference type="NCBI Taxonomy" id="1539049"/>
    <lineage>
        <taxon>Bacteria</taxon>
        <taxon>Pseudomonadati</taxon>
        <taxon>Bacteroidota</taxon>
        <taxon>Chitinophagia</taxon>
        <taxon>Chitinophagales</taxon>
        <taxon>Chitinophagaceae</taxon>
        <taxon>Dinghuibacter</taxon>
    </lineage>
</organism>
<name>A0A4R8DUM2_9BACT</name>
<dbReference type="RefSeq" id="WP_133994280.1">
    <property type="nucleotide sequence ID" value="NZ_SODV01000001.1"/>
</dbReference>
<protein>
    <submittedName>
        <fullName evidence="2">Mannose-6-phosphate isomerase type 2</fullName>
    </submittedName>
</protein>
<evidence type="ECO:0000313" key="2">
    <source>
        <dbReference type="EMBL" id="TDX01636.1"/>
    </source>
</evidence>
<dbReference type="GO" id="GO:0016779">
    <property type="term" value="F:nucleotidyltransferase activity"/>
    <property type="evidence" value="ECO:0007669"/>
    <property type="project" value="InterPro"/>
</dbReference>
<proteinExistence type="predicted"/>
<sequence length="171" mass="19368">MQLQITASSSKEQVFSQIEAALKAQGFTIVQHDFARPWGGFFVIEETQAPEFIKTYFPGMALKDFTITHKLSPKILVVAPGKRLSWQYHFRRAEIWRVVAGEAGVVTSLTDQEGPLKQYQPGDLIKLQQGERHRLVGLETFGIIAEIWQHTDAANPSNEDDIVRLQDDFGR</sequence>
<dbReference type="EMBL" id="SODV01000001">
    <property type="protein sequence ID" value="TDX01636.1"/>
    <property type="molecule type" value="Genomic_DNA"/>
</dbReference>
<dbReference type="AlphaFoldDB" id="A0A4R8DUM2"/>
<accession>A0A4R8DUM2</accession>
<dbReference type="Pfam" id="PF01050">
    <property type="entry name" value="MannoseP_isomer"/>
    <property type="match status" value="1"/>
</dbReference>
<dbReference type="Gene3D" id="2.60.120.10">
    <property type="entry name" value="Jelly Rolls"/>
    <property type="match status" value="1"/>
</dbReference>
<dbReference type="OrthoDB" id="9806359at2"/>
<evidence type="ECO:0000313" key="3">
    <source>
        <dbReference type="Proteomes" id="UP000294498"/>
    </source>
</evidence>
<feature type="domain" description="Mannose-6-phosphate isomerase type II C-terminal" evidence="1">
    <location>
        <begin position="68"/>
        <end position="167"/>
    </location>
</feature>
<dbReference type="GO" id="GO:0016853">
    <property type="term" value="F:isomerase activity"/>
    <property type="evidence" value="ECO:0007669"/>
    <property type="project" value="UniProtKB-KW"/>
</dbReference>